<proteinExistence type="predicted"/>
<reference evidence="2" key="1">
    <citation type="submission" date="2021-01" db="EMBL/GenBank/DDBJ databases">
        <authorList>
            <person name="Corre E."/>
            <person name="Pelletier E."/>
            <person name="Niang G."/>
            <person name="Scheremetjew M."/>
            <person name="Finn R."/>
            <person name="Kale V."/>
            <person name="Holt S."/>
            <person name="Cochrane G."/>
            <person name="Meng A."/>
            <person name="Brown T."/>
            <person name="Cohen L."/>
        </authorList>
    </citation>
    <scope>NUCLEOTIDE SEQUENCE</scope>
    <source>
        <strain evidence="2">SoJaBio B1-5/56/2</strain>
    </source>
</reference>
<organism evidence="2">
    <name type="scientific">Paramoeba aestuarina</name>
    <dbReference type="NCBI Taxonomy" id="180227"/>
    <lineage>
        <taxon>Eukaryota</taxon>
        <taxon>Amoebozoa</taxon>
        <taxon>Discosea</taxon>
        <taxon>Flabellinia</taxon>
        <taxon>Dactylopodida</taxon>
        <taxon>Paramoebidae</taxon>
        <taxon>Paramoeba</taxon>
    </lineage>
</organism>
<evidence type="ECO:0000313" key="2">
    <source>
        <dbReference type="EMBL" id="CAE2336797.1"/>
    </source>
</evidence>
<dbReference type="EMBL" id="HBKR01037541">
    <property type="protein sequence ID" value="CAE2336797.1"/>
    <property type="molecule type" value="Transcribed_RNA"/>
</dbReference>
<gene>
    <name evidence="2" type="ORF">NAES01612_LOCUS24507</name>
</gene>
<name>A0A7S4UR80_9EUKA</name>
<sequence>MSITDDLKKLLTIQGKVTASQLKEFCELNCGPVTVLEEVDHTKAGVSEPNESTFYYICVFQDNLGAECADALTGSQVETATLTVSSGAHIDVAIPDPEPAPEASVPSAEPSNPSQAVDVAPSVGSRLLRGLFAKKKPAVVETDAGKGDTDTSASAPIDPQKDNLSLANRIESARIDANNILDKQAKYMASLENILRRLKDGSYNLDVES</sequence>
<evidence type="ECO:0000256" key="1">
    <source>
        <dbReference type="SAM" id="MobiDB-lite"/>
    </source>
</evidence>
<feature type="region of interest" description="Disordered" evidence="1">
    <location>
        <begin position="93"/>
        <end position="120"/>
    </location>
</feature>
<feature type="compositionally biased region" description="Low complexity" evidence="1">
    <location>
        <begin position="101"/>
        <end position="114"/>
    </location>
</feature>
<accession>A0A7S4UR80</accession>
<feature type="region of interest" description="Disordered" evidence="1">
    <location>
        <begin position="140"/>
        <end position="162"/>
    </location>
</feature>
<protein>
    <submittedName>
        <fullName evidence="2">Uncharacterized protein</fullName>
    </submittedName>
</protein>
<dbReference type="AlphaFoldDB" id="A0A7S4UR80"/>